<reference evidence="2 3" key="1">
    <citation type="submission" date="2023-05" db="EMBL/GenBank/DDBJ databases">
        <title>Draft genome sequence of Streptomyces sp. B-S-A12 isolated from a cave soil in Thailand.</title>
        <authorList>
            <person name="Chamroensaksri N."/>
            <person name="Muangham S."/>
        </authorList>
    </citation>
    <scope>NUCLEOTIDE SEQUENCE [LARGE SCALE GENOMIC DNA]</scope>
    <source>
        <strain evidence="2 3">B-S-A12</strain>
    </source>
</reference>
<dbReference type="Proteomes" id="UP001237105">
    <property type="component" value="Unassembled WGS sequence"/>
</dbReference>
<name>A0ABT6T0P8_9ACTN</name>
<keyword evidence="3" id="KW-1185">Reference proteome</keyword>
<evidence type="ECO:0000313" key="3">
    <source>
        <dbReference type="Proteomes" id="UP001237105"/>
    </source>
</evidence>
<comment type="caution">
    <text evidence="2">The sequence shown here is derived from an EMBL/GenBank/DDBJ whole genome shotgun (WGS) entry which is preliminary data.</text>
</comment>
<feature type="compositionally biased region" description="Low complexity" evidence="1">
    <location>
        <begin position="38"/>
        <end position="61"/>
    </location>
</feature>
<proteinExistence type="predicted"/>
<organism evidence="2 3">
    <name type="scientific">Streptomyces luteolus</name>
    <dbReference type="NCBI Taxonomy" id="3043615"/>
    <lineage>
        <taxon>Bacteria</taxon>
        <taxon>Bacillati</taxon>
        <taxon>Actinomycetota</taxon>
        <taxon>Actinomycetes</taxon>
        <taxon>Kitasatosporales</taxon>
        <taxon>Streptomycetaceae</taxon>
        <taxon>Streptomyces</taxon>
    </lineage>
</organism>
<feature type="region of interest" description="Disordered" evidence="1">
    <location>
        <begin position="1"/>
        <end position="61"/>
    </location>
</feature>
<sequence>MHQLYSVRRSPRRPRGRRNLPGLGARIATQAECAPRKTSPAGTATRARSTATRVRSLALPT</sequence>
<dbReference type="RefSeq" id="WP_282537076.1">
    <property type="nucleotide sequence ID" value="NZ_JASCIS010000022.1"/>
</dbReference>
<evidence type="ECO:0000256" key="1">
    <source>
        <dbReference type="SAM" id="MobiDB-lite"/>
    </source>
</evidence>
<feature type="compositionally biased region" description="Basic residues" evidence="1">
    <location>
        <begin position="9"/>
        <end position="18"/>
    </location>
</feature>
<protein>
    <submittedName>
        <fullName evidence="2">Uncharacterized protein</fullName>
    </submittedName>
</protein>
<dbReference type="EMBL" id="JASCIS010000022">
    <property type="protein sequence ID" value="MDI3421216.1"/>
    <property type="molecule type" value="Genomic_DNA"/>
</dbReference>
<accession>A0ABT6T0P8</accession>
<evidence type="ECO:0000313" key="2">
    <source>
        <dbReference type="EMBL" id="MDI3421216.1"/>
    </source>
</evidence>
<gene>
    <name evidence="2" type="ORF">QIT00_22125</name>
</gene>